<organism evidence="9 10">
    <name type="scientific">Frankia nepalensis</name>
    <dbReference type="NCBI Taxonomy" id="1836974"/>
    <lineage>
        <taxon>Bacteria</taxon>
        <taxon>Bacillati</taxon>
        <taxon>Actinomycetota</taxon>
        <taxon>Actinomycetes</taxon>
        <taxon>Frankiales</taxon>
        <taxon>Frankiaceae</taxon>
        <taxon>Frankia</taxon>
    </lineage>
</organism>
<dbReference type="Pfam" id="PF00067">
    <property type="entry name" value="p450"/>
    <property type="match status" value="1"/>
</dbReference>
<dbReference type="GO" id="GO:0005506">
    <property type="term" value="F:iron ion binding"/>
    <property type="evidence" value="ECO:0007669"/>
    <property type="project" value="InterPro"/>
</dbReference>
<reference evidence="9" key="1">
    <citation type="submission" date="2020-12" db="EMBL/GenBank/DDBJ databases">
        <title>Genomic characterization of non-nitrogen-fixing Frankia strains.</title>
        <authorList>
            <person name="Carlos-Shanley C."/>
            <person name="Guerra T."/>
            <person name="Hahn D."/>
        </authorList>
    </citation>
    <scope>NUCLEOTIDE SEQUENCE</scope>
    <source>
        <strain evidence="9">CN6</strain>
    </source>
</reference>
<evidence type="ECO:0000256" key="8">
    <source>
        <dbReference type="SAM" id="MobiDB-lite"/>
    </source>
</evidence>
<evidence type="ECO:0000313" key="10">
    <source>
        <dbReference type="Proteomes" id="UP000604475"/>
    </source>
</evidence>
<dbReference type="PROSITE" id="PS00086">
    <property type="entry name" value="CYTOCHROME_P450"/>
    <property type="match status" value="1"/>
</dbReference>
<name>A0A937URH0_9ACTN</name>
<dbReference type="InterPro" id="IPR017972">
    <property type="entry name" value="Cyt_P450_CS"/>
</dbReference>
<dbReference type="Gene3D" id="1.10.630.10">
    <property type="entry name" value="Cytochrome P450"/>
    <property type="match status" value="1"/>
</dbReference>
<dbReference type="CDD" id="cd11078">
    <property type="entry name" value="CYP130-like"/>
    <property type="match status" value="1"/>
</dbReference>
<dbReference type="GO" id="GO:0008395">
    <property type="term" value="F:steroid hydroxylase activity"/>
    <property type="evidence" value="ECO:0007669"/>
    <property type="project" value="TreeGrafter"/>
</dbReference>
<protein>
    <submittedName>
        <fullName evidence="9">Cytochrome P450</fullName>
    </submittedName>
</protein>
<dbReference type="InterPro" id="IPR036396">
    <property type="entry name" value="Cyt_P450_sf"/>
</dbReference>
<gene>
    <name evidence="9" type="ORF">I7412_30175</name>
</gene>
<dbReference type="AlphaFoldDB" id="A0A937URH0"/>
<dbReference type="PANTHER" id="PTHR46696">
    <property type="entry name" value="P450, PUTATIVE (EUROFUNG)-RELATED"/>
    <property type="match status" value="1"/>
</dbReference>
<dbReference type="Proteomes" id="UP000604475">
    <property type="component" value="Unassembled WGS sequence"/>
</dbReference>
<evidence type="ECO:0000256" key="5">
    <source>
        <dbReference type="ARBA" id="ARBA00023004"/>
    </source>
</evidence>
<keyword evidence="3 7" id="KW-0479">Metal-binding</keyword>
<evidence type="ECO:0000256" key="3">
    <source>
        <dbReference type="ARBA" id="ARBA00022723"/>
    </source>
</evidence>
<evidence type="ECO:0000256" key="1">
    <source>
        <dbReference type="ARBA" id="ARBA00010617"/>
    </source>
</evidence>
<dbReference type="PRINTS" id="PR00359">
    <property type="entry name" value="BP450"/>
</dbReference>
<keyword evidence="6 7" id="KW-0503">Monooxygenase</keyword>
<evidence type="ECO:0000256" key="2">
    <source>
        <dbReference type="ARBA" id="ARBA00022617"/>
    </source>
</evidence>
<proteinExistence type="inferred from homology"/>
<keyword evidence="2 7" id="KW-0349">Heme</keyword>
<sequence>MTVTNQDPDAAAGPGAGPEADAEADRAGIYYDPYDAVIDADPYPAWRRLRDEAPLYYNEKFDFFALSRFDDVEAGLADWRTYRSGRGSVLEFIKADLDLPPGLILFEDPPAHTVHRGILSRVFTPKKMLALEAKVREFCARSLDPLVGAGRFDFVTDLGAPMPMRTIGYLLGIPESDQESIRDGIDEGLRLEGDGTDLAPTVSDGSQYAEYIDWRARHPSDDLMTELLTTEFEDETGTTRTLTRSEILVYVNLLAAAGNETTTRLIGWAGKALAENPDQRAELVADPALIPNAVEELLRYEAPAPAHARYVARDVVHHGQPVAEGSVMVFLVGAGNRDERRYPDPDRFDIHRDVGRHLTFGYGIHHCLGAALARLEGRVALEEVLRRFPTWEVDWPRAVRARTSVVRGWESLPVLTG</sequence>
<comment type="caution">
    <text evidence="9">The sequence shown here is derived from an EMBL/GenBank/DDBJ whole genome shotgun (WGS) entry which is preliminary data.</text>
</comment>
<dbReference type="SUPFAM" id="SSF48264">
    <property type="entry name" value="Cytochrome P450"/>
    <property type="match status" value="1"/>
</dbReference>
<feature type="compositionally biased region" description="Low complexity" evidence="8">
    <location>
        <begin position="7"/>
        <end position="19"/>
    </location>
</feature>
<keyword evidence="10" id="KW-1185">Reference proteome</keyword>
<accession>A0A937URH0</accession>
<evidence type="ECO:0000256" key="4">
    <source>
        <dbReference type="ARBA" id="ARBA00023002"/>
    </source>
</evidence>
<dbReference type="GO" id="GO:0036199">
    <property type="term" value="F:cholest-4-en-3-one 26-monooxygenase activity"/>
    <property type="evidence" value="ECO:0007669"/>
    <property type="project" value="TreeGrafter"/>
</dbReference>
<dbReference type="EMBL" id="JAEACQ010000268">
    <property type="protein sequence ID" value="MBL7631352.1"/>
    <property type="molecule type" value="Genomic_DNA"/>
</dbReference>
<feature type="region of interest" description="Disordered" evidence="8">
    <location>
        <begin position="1"/>
        <end position="21"/>
    </location>
</feature>
<dbReference type="InterPro" id="IPR002397">
    <property type="entry name" value="Cyt_P450_B"/>
</dbReference>
<keyword evidence="5 7" id="KW-0408">Iron</keyword>
<dbReference type="InterPro" id="IPR001128">
    <property type="entry name" value="Cyt_P450"/>
</dbReference>
<dbReference type="FunFam" id="1.10.630.10:FF:000018">
    <property type="entry name" value="Cytochrome P450 monooxygenase"/>
    <property type="match status" value="1"/>
</dbReference>
<evidence type="ECO:0000313" key="9">
    <source>
        <dbReference type="EMBL" id="MBL7631352.1"/>
    </source>
</evidence>
<evidence type="ECO:0000256" key="7">
    <source>
        <dbReference type="RuleBase" id="RU000461"/>
    </source>
</evidence>
<dbReference type="GO" id="GO:0006707">
    <property type="term" value="P:cholesterol catabolic process"/>
    <property type="evidence" value="ECO:0007669"/>
    <property type="project" value="TreeGrafter"/>
</dbReference>
<comment type="similarity">
    <text evidence="1 7">Belongs to the cytochrome P450 family.</text>
</comment>
<keyword evidence="4 7" id="KW-0560">Oxidoreductase</keyword>
<evidence type="ECO:0000256" key="6">
    <source>
        <dbReference type="ARBA" id="ARBA00023033"/>
    </source>
</evidence>
<dbReference type="GO" id="GO:0020037">
    <property type="term" value="F:heme binding"/>
    <property type="evidence" value="ECO:0007669"/>
    <property type="project" value="InterPro"/>
</dbReference>
<dbReference type="PANTHER" id="PTHR46696:SF4">
    <property type="entry name" value="BIOTIN BIOSYNTHESIS CYTOCHROME P450"/>
    <property type="match status" value="1"/>
</dbReference>